<sequence length="98" mass="11155">MEKQAIADAEEHGRGSHMTYYWLPDNTVLCSPYGTEVEPWPERRQAVKPPSRGRTVWPWARRTVWLTQGGGRVGTCVPVIRGGMVSLVTKRIETSFQR</sequence>
<dbReference type="EMBL" id="BMNH01000021">
    <property type="protein sequence ID" value="GGO76888.1"/>
    <property type="molecule type" value="Genomic_DNA"/>
</dbReference>
<keyword evidence="2" id="KW-1185">Reference proteome</keyword>
<accession>A0A917Z6Z3</accession>
<reference evidence="1" key="2">
    <citation type="submission" date="2020-09" db="EMBL/GenBank/DDBJ databases">
        <authorList>
            <person name="Sun Q."/>
            <person name="Zhou Y."/>
        </authorList>
    </citation>
    <scope>NUCLEOTIDE SEQUENCE</scope>
    <source>
        <strain evidence="1">CGMCC 4.7368</strain>
    </source>
</reference>
<reference evidence="1" key="1">
    <citation type="journal article" date="2014" name="Int. J. Syst. Evol. Microbiol.">
        <title>Complete genome sequence of Corynebacterium casei LMG S-19264T (=DSM 44701T), isolated from a smear-ripened cheese.</title>
        <authorList>
            <consortium name="US DOE Joint Genome Institute (JGI-PGF)"/>
            <person name="Walter F."/>
            <person name="Albersmeier A."/>
            <person name="Kalinowski J."/>
            <person name="Ruckert C."/>
        </authorList>
    </citation>
    <scope>NUCLEOTIDE SEQUENCE</scope>
    <source>
        <strain evidence="1">CGMCC 4.7368</strain>
    </source>
</reference>
<comment type="caution">
    <text evidence="1">The sequence shown here is derived from an EMBL/GenBank/DDBJ whole genome shotgun (WGS) entry which is preliminary data.</text>
</comment>
<organism evidence="1 2">
    <name type="scientific">Nonomuraea cavernae</name>
    <dbReference type="NCBI Taxonomy" id="2045107"/>
    <lineage>
        <taxon>Bacteria</taxon>
        <taxon>Bacillati</taxon>
        <taxon>Actinomycetota</taxon>
        <taxon>Actinomycetes</taxon>
        <taxon>Streptosporangiales</taxon>
        <taxon>Streptosporangiaceae</taxon>
        <taxon>Nonomuraea</taxon>
    </lineage>
</organism>
<gene>
    <name evidence="1" type="ORF">GCM10012289_55250</name>
</gene>
<evidence type="ECO:0000313" key="1">
    <source>
        <dbReference type="EMBL" id="GGO76888.1"/>
    </source>
</evidence>
<proteinExistence type="predicted"/>
<evidence type="ECO:0000313" key="2">
    <source>
        <dbReference type="Proteomes" id="UP000646523"/>
    </source>
</evidence>
<protein>
    <submittedName>
        <fullName evidence="1">Uncharacterized protein</fullName>
    </submittedName>
</protein>
<dbReference type="Proteomes" id="UP000646523">
    <property type="component" value="Unassembled WGS sequence"/>
</dbReference>
<dbReference type="AlphaFoldDB" id="A0A917Z6Z3"/>
<name>A0A917Z6Z3_9ACTN</name>